<keyword evidence="1" id="KW-0732">Signal</keyword>
<sequence>MIRRVLAGVVAIGAAVLAGPATGLAQQPQPDPGVTVQLNDNTAYELGLVNKYVHGDSNVALAQCPGEGLKAPRSTTFSSPVLSVGKYDYGPLIGVPANVSAEVELKEGTAPGAYPLTVNCNGKSYTATFSVPSRQVGAVPSGGARAGDGSMAS</sequence>
<evidence type="ECO:0000313" key="3">
    <source>
        <dbReference type="Proteomes" id="UP000580861"/>
    </source>
</evidence>
<organism evidence="2 3">
    <name type="scientific">Amycolatopsis umgeniensis</name>
    <dbReference type="NCBI Taxonomy" id="336628"/>
    <lineage>
        <taxon>Bacteria</taxon>
        <taxon>Bacillati</taxon>
        <taxon>Actinomycetota</taxon>
        <taxon>Actinomycetes</taxon>
        <taxon>Pseudonocardiales</taxon>
        <taxon>Pseudonocardiaceae</taxon>
        <taxon>Amycolatopsis</taxon>
    </lineage>
</organism>
<evidence type="ECO:0000256" key="1">
    <source>
        <dbReference type="SAM" id="SignalP"/>
    </source>
</evidence>
<dbReference type="EMBL" id="JACHMX010000001">
    <property type="protein sequence ID" value="MBB5855045.1"/>
    <property type="molecule type" value="Genomic_DNA"/>
</dbReference>
<feature type="signal peptide" evidence="1">
    <location>
        <begin position="1"/>
        <end position="25"/>
    </location>
</feature>
<feature type="chain" id="PRO_5032616658" evidence="1">
    <location>
        <begin position="26"/>
        <end position="153"/>
    </location>
</feature>
<accession>A0A841B892</accession>
<comment type="caution">
    <text evidence="2">The sequence shown here is derived from an EMBL/GenBank/DDBJ whole genome shotgun (WGS) entry which is preliminary data.</text>
</comment>
<reference evidence="2 3" key="1">
    <citation type="submission" date="2020-08" db="EMBL/GenBank/DDBJ databases">
        <title>Sequencing the genomes of 1000 actinobacteria strains.</title>
        <authorList>
            <person name="Klenk H.-P."/>
        </authorList>
    </citation>
    <scope>NUCLEOTIDE SEQUENCE [LARGE SCALE GENOMIC DNA]</scope>
    <source>
        <strain evidence="2 3">DSM 45272</strain>
    </source>
</reference>
<proteinExistence type="predicted"/>
<protein>
    <submittedName>
        <fullName evidence="2">Uncharacterized protein</fullName>
    </submittedName>
</protein>
<evidence type="ECO:0000313" key="2">
    <source>
        <dbReference type="EMBL" id="MBB5855045.1"/>
    </source>
</evidence>
<gene>
    <name evidence="2" type="ORF">HDA45_005132</name>
</gene>
<dbReference type="AlphaFoldDB" id="A0A841B892"/>
<keyword evidence="3" id="KW-1185">Reference proteome</keyword>
<name>A0A841B892_9PSEU</name>
<dbReference type="Proteomes" id="UP000580861">
    <property type="component" value="Unassembled WGS sequence"/>
</dbReference>